<comment type="caution">
    <text evidence="8">The sequence shown here is derived from an EMBL/GenBank/DDBJ whole genome shotgun (WGS) entry which is preliminary data.</text>
</comment>
<keyword evidence="3 6" id="KW-1133">Transmembrane helix</keyword>
<dbReference type="GO" id="GO:0099604">
    <property type="term" value="F:ligand-gated calcium channel activity"/>
    <property type="evidence" value="ECO:0007669"/>
    <property type="project" value="TreeGrafter"/>
</dbReference>
<keyword evidence="2 6" id="KW-0812">Transmembrane</keyword>
<evidence type="ECO:0000313" key="8">
    <source>
        <dbReference type="EMBL" id="KAK3607581.1"/>
    </source>
</evidence>
<dbReference type="PANTHER" id="PTHR13800">
    <property type="entry name" value="TRANSIENT RECEPTOR POTENTIAL CATION CHANNEL, SUBFAMILY M, MEMBER 6"/>
    <property type="match status" value="1"/>
</dbReference>
<evidence type="ECO:0000259" key="7">
    <source>
        <dbReference type="Pfam" id="PF00520"/>
    </source>
</evidence>
<dbReference type="Proteomes" id="UP001195483">
    <property type="component" value="Unassembled WGS sequence"/>
</dbReference>
<keyword evidence="4 6" id="KW-0472">Membrane</keyword>
<keyword evidence="9" id="KW-1185">Reference proteome</keyword>
<dbReference type="InterPro" id="IPR050927">
    <property type="entry name" value="TRPM"/>
</dbReference>
<name>A0AAE0TC31_9BIVA</name>
<dbReference type="Pfam" id="PF00520">
    <property type="entry name" value="Ion_trans"/>
    <property type="match status" value="1"/>
</dbReference>
<sequence>MKQCGRLSHFNVNKGPCYKWFRKLYSHSELLEKQAEQRYRKKNRMKNNLIGSVDCTNDAELYRNGTYSRCPTVSGKYFVPVLMGLYMLICNILLLNLLVAMFTETFQDQEYRTNLYWNLQLNNLIDEYGNRSFLAPPFTVFEHVYRLIALIVRKRSKCSEREPSAPRKGPFLNDFPHMSKEERRYLLEWEDDIADNFHYARKQAANDDTDQTVQSTTWQFEQLETQIVEMQKQQQALTETKFEIIEKQLQWIMDSLIEHNLGSSRDTPEVNVEDN</sequence>
<evidence type="ECO:0000256" key="4">
    <source>
        <dbReference type="ARBA" id="ARBA00023136"/>
    </source>
</evidence>
<evidence type="ECO:0000256" key="2">
    <source>
        <dbReference type="ARBA" id="ARBA00022692"/>
    </source>
</evidence>
<feature type="coiled-coil region" evidence="5">
    <location>
        <begin position="213"/>
        <end position="240"/>
    </location>
</feature>
<feature type="domain" description="Ion transport" evidence="7">
    <location>
        <begin position="69"/>
        <end position="112"/>
    </location>
</feature>
<evidence type="ECO:0000313" key="9">
    <source>
        <dbReference type="Proteomes" id="UP001195483"/>
    </source>
</evidence>
<evidence type="ECO:0000256" key="6">
    <source>
        <dbReference type="SAM" id="Phobius"/>
    </source>
</evidence>
<dbReference type="GO" id="GO:0005886">
    <property type="term" value="C:plasma membrane"/>
    <property type="evidence" value="ECO:0007669"/>
    <property type="project" value="TreeGrafter"/>
</dbReference>
<reference evidence="8" key="3">
    <citation type="submission" date="2023-05" db="EMBL/GenBank/DDBJ databases">
        <authorList>
            <person name="Smith C.H."/>
        </authorList>
    </citation>
    <scope>NUCLEOTIDE SEQUENCE</scope>
    <source>
        <strain evidence="8">CHS0354</strain>
        <tissue evidence="8">Mantle</tissue>
    </source>
</reference>
<reference evidence="8" key="1">
    <citation type="journal article" date="2021" name="Genome Biol. Evol.">
        <title>A High-Quality Reference Genome for a Parasitic Bivalve with Doubly Uniparental Inheritance (Bivalvia: Unionida).</title>
        <authorList>
            <person name="Smith C.H."/>
        </authorList>
    </citation>
    <scope>NUCLEOTIDE SEQUENCE</scope>
    <source>
        <strain evidence="8">CHS0354</strain>
    </source>
</reference>
<evidence type="ECO:0000256" key="1">
    <source>
        <dbReference type="ARBA" id="ARBA00004141"/>
    </source>
</evidence>
<evidence type="ECO:0000256" key="3">
    <source>
        <dbReference type="ARBA" id="ARBA00022989"/>
    </source>
</evidence>
<reference evidence="8" key="2">
    <citation type="journal article" date="2021" name="Genome Biol. Evol.">
        <title>Developing a high-quality reference genome for a parasitic bivalve with doubly uniparental inheritance (Bivalvia: Unionida).</title>
        <authorList>
            <person name="Smith C.H."/>
        </authorList>
    </citation>
    <scope>NUCLEOTIDE SEQUENCE</scope>
    <source>
        <strain evidence="8">CHS0354</strain>
        <tissue evidence="8">Mantle</tissue>
    </source>
</reference>
<accession>A0AAE0TC31</accession>
<dbReference type="InterPro" id="IPR005821">
    <property type="entry name" value="Ion_trans_dom"/>
</dbReference>
<organism evidence="8 9">
    <name type="scientific">Potamilus streckersoni</name>
    <dbReference type="NCBI Taxonomy" id="2493646"/>
    <lineage>
        <taxon>Eukaryota</taxon>
        <taxon>Metazoa</taxon>
        <taxon>Spiralia</taxon>
        <taxon>Lophotrochozoa</taxon>
        <taxon>Mollusca</taxon>
        <taxon>Bivalvia</taxon>
        <taxon>Autobranchia</taxon>
        <taxon>Heteroconchia</taxon>
        <taxon>Palaeoheterodonta</taxon>
        <taxon>Unionida</taxon>
        <taxon>Unionoidea</taxon>
        <taxon>Unionidae</taxon>
        <taxon>Ambleminae</taxon>
        <taxon>Lampsilini</taxon>
        <taxon>Potamilus</taxon>
    </lineage>
</organism>
<keyword evidence="5" id="KW-0175">Coiled coil</keyword>
<proteinExistence type="predicted"/>
<evidence type="ECO:0000256" key="5">
    <source>
        <dbReference type="SAM" id="Coils"/>
    </source>
</evidence>
<gene>
    <name evidence="8" type="ORF">CHS0354_034629</name>
</gene>
<comment type="subcellular location">
    <subcellularLocation>
        <location evidence="1">Membrane</location>
        <topology evidence="1">Multi-pass membrane protein</topology>
    </subcellularLocation>
</comment>
<protein>
    <recommendedName>
        <fullName evidence="7">Ion transport domain-containing protein</fullName>
    </recommendedName>
</protein>
<feature type="transmembrane region" description="Helical" evidence="6">
    <location>
        <begin position="77"/>
        <end position="102"/>
    </location>
</feature>
<dbReference type="EMBL" id="JAEAOA010002038">
    <property type="protein sequence ID" value="KAK3607581.1"/>
    <property type="molecule type" value="Genomic_DNA"/>
</dbReference>
<dbReference type="PANTHER" id="PTHR13800:SF12">
    <property type="entry name" value="TRANSIENT RECEPTOR POTENTIAL CATION CHANNEL SUBFAMILY M MEMBER-LIKE 2"/>
    <property type="match status" value="1"/>
</dbReference>
<dbReference type="AlphaFoldDB" id="A0AAE0TC31"/>